<name>A0ABS6H406_9PROT</name>
<organism evidence="2 3">
    <name type="scientific">Falsiroseomonas oleicola</name>
    <dbReference type="NCBI Taxonomy" id="2801474"/>
    <lineage>
        <taxon>Bacteria</taxon>
        <taxon>Pseudomonadati</taxon>
        <taxon>Pseudomonadota</taxon>
        <taxon>Alphaproteobacteria</taxon>
        <taxon>Acetobacterales</taxon>
        <taxon>Roseomonadaceae</taxon>
        <taxon>Falsiroseomonas</taxon>
    </lineage>
</organism>
<protein>
    <submittedName>
        <fullName evidence="2">ASCH domain-containing protein</fullName>
    </submittedName>
</protein>
<evidence type="ECO:0000313" key="3">
    <source>
        <dbReference type="Proteomes" id="UP000689967"/>
    </source>
</evidence>
<dbReference type="RefSeq" id="WP_216873674.1">
    <property type="nucleotide sequence ID" value="NZ_JAERQM010000001.1"/>
</dbReference>
<keyword evidence="3" id="KW-1185">Reference proteome</keyword>
<dbReference type="InterPro" id="IPR007374">
    <property type="entry name" value="ASCH_domain"/>
</dbReference>
<gene>
    <name evidence="2" type="ORF">JJQ90_06815</name>
</gene>
<comment type="caution">
    <text evidence="2">The sequence shown here is derived from an EMBL/GenBank/DDBJ whole genome shotgun (WGS) entry which is preliminary data.</text>
</comment>
<evidence type="ECO:0000259" key="1">
    <source>
        <dbReference type="Pfam" id="PF04266"/>
    </source>
</evidence>
<accession>A0ABS6H406</accession>
<reference evidence="2 3" key="1">
    <citation type="submission" date="2021-01" db="EMBL/GenBank/DDBJ databases">
        <title>Roseomonas sp. nov, a bacterium isolated from an oil production mixture in Yumen Oilfield.</title>
        <authorList>
            <person name="Wu D."/>
        </authorList>
    </citation>
    <scope>NUCLEOTIDE SEQUENCE [LARGE SCALE GENOMIC DNA]</scope>
    <source>
        <strain evidence="2 3">ROY-5-3</strain>
    </source>
</reference>
<evidence type="ECO:0000313" key="2">
    <source>
        <dbReference type="EMBL" id="MBU8543410.1"/>
    </source>
</evidence>
<feature type="domain" description="ASCH" evidence="1">
    <location>
        <begin position="8"/>
        <end position="67"/>
    </location>
</feature>
<sequence>MATSALVIVEPYASLIVSGAKTLELRSTTSHKVGQVIGIIAKGTGTVIGVVRIDDVIGPVTRDELDELRHQHLASAEDLAAHPTWRFGWRLAGAIRFQHPVPYQHPMGAQTYVTLSTTEALAVHLAMAPADVRGLLRRSQAARDVADRR</sequence>
<dbReference type="Proteomes" id="UP000689967">
    <property type="component" value="Unassembled WGS sequence"/>
</dbReference>
<dbReference type="Pfam" id="PF04266">
    <property type="entry name" value="ASCH"/>
    <property type="match status" value="1"/>
</dbReference>
<dbReference type="EMBL" id="JAERQM010000001">
    <property type="protein sequence ID" value="MBU8543410.1"/>
    <property type="molecule type" value="Genomic_DNA"/>
</dbReference>
<proteinExistence type="predicted"/>